<evidence type="ECO:0000256" key="7">
    <source>
        <dbReference type="ARBA" id="ARBA00022857"/>
    </source>
</evidence>
<evidence type="ECO:0000256" key="12">
    <source>
        <dbReference type="PIRNR" id="PIRNR006621"/>
    </source>
</evidence>
<dbReference type="GO" id="GO:0050660">
    <property type="term" value="F:flavin adenine dinucleotide binding"/>
    <property type="evidence" value="ECO:0007669"/>
    <property type="project" value="InterPro"/>
</dbReference>
<keyword evidence="3" id="KW-0820">tRNA-binding</keyword>
<feature type="binding site" evidence="14">
    <location>
        <begin position="235"/>
        <end position="236"/>
    </location>
    <ligand>
        <name>FMN</name>
        <dbReference type="ChEBI" id="CHEBI:58210"/>
    </ligand>
</feature>
<dbReference type="CDD" id="cd02801">
    <property type="entry name" value="DUS_like_FMN"/>
    <property type="match status" value="1"/>
</dbReference>
<comment type="function">
    <text evidence="2 12">Catalyzes the synthesis of 5,6-dihydrouridine (D), a modified base found in the D-loop of most tRNAs, via the reduction of the C5-C6 double bond in target uridines.</text>
</comment>
<dbReference type="Proteomes" id="UP000886069">
    <property type="component" value="Unassembled WGS sequence"/>
</dbReference>
<feature type="binding site" evidence="14">
    <location>
        <position position="150"/>
    </location>
    <ligand>
        <name>FMN</name>
        <dbReference type="ChEBI" id="CHEBI:58210"/>
    </ligand>
</feature>
<dbReference type="PANTHER" id="PTHR45846">
    <property type="entry name" value="TRNA-DIHYDROURIDINE(47) SYNTHASE [NAD(P)(+)]-LIKE"/>
    <property type="match status" value="1"/>
</dbReference>
<feature type="active site" description="Proton donor" evidence="13">
    <location>
        <position position="111"/>
    </location>
</feature>
<evidence type="ECO:0000256" key="8">
    <source>
        <dbReference type="ARBA" id="ARBA00022884"/>
    </source>
</evidence>
<comment type="caution">
    <text evidence="16">The sequence shown here is derived from an EMBL/GenBank/DDBJ whole genome shotgun (WGS) entry which is preliminary data.</text>
</comment>
<dbReference type="InterPro" id="IPR004652">
    <property type="entry name" value="DusB-like"/>
</dbReference>
<comment type="catalytic activity">
    <reaction evidence="10">
        <text>a 5,6-dihydrouridine in tRNA + NADP(+) = a uridine in tRNA + NADPH + H(+)</text>
        <dbReference type="Rhea" id="RHEA:23624"/>
        <dbReference type="Rhea" id="RHEA-COMP:13339"/>
        <dbReference type="Rhea" id="RHEA-COMP:13887"/>
        <dbReference type="ChEBI" id="CHEBI:15378"/>
        <dbReference type="ChEBI" id="CHEBI:57783"/>
        <dbReference type="ChEBI" id="CHEBI:58349"/>
        <dbReference type="ChEBI" id="CHEBI:65315"/>
        <dbReference type="ChEBI" id="CHEBI:74443"/>
    </reaction>
</comment>
<dbReference type="Pfam" id="PF01207">
    <property type="entry name" value="Dus"/>
    <property type="match status" value="1"/>
</dbReference>
<evidence type="ECO:0000256" key="6">
    <source>
        <dbReference type="ARBA" id="ARBA00022694"/>
    </source>
</evidence>
<proteinExistence type="inferred from homology"/>
<comment type="similarity">
    <text evidence="12">Belongs to the dus family.</text>
</comment>
<dbReference type="PIRSF" id="PIRSF006621">
    <property type="entry name" value="Dus"/>
    <property type="match status" value="1"/>
</dbReference>
<evidence type="ECO:0000256" key="10">
    <source>
        <dbReference type="ARBA" id="ARBA00048205"/>
    </source>
</evidence>
<evidence type="ECO:0000256" key="4">
    <source>
        <dbReference type="ARBA" id="ARBA00022630"/>
    </source>
</evidence>
<dbReference type="Gene3D" id="3.20.20.70">
    <property type="entry name" value="Aldolase class I"/>
    <property type="match status" value="1"/>
</dbReference>
<dbReference type="InterPro" id="IPR018517">
    <property type="entry name" value="tRNA_hU_synthase_CS"/>
</dbReference>
<keyword evidence="5 12" id="KW-0288">FMN</keyword>
<keyword evidence="6 12" id="KW-0819">tRNA processing</keyword>
<keyword evidence="8" id="KW-0694">RNA-binding</keyword>
<evidence type="ECO:0000256" key="9">
    <source>
        <dbReference type="ARBA" id="ARBA00023002"/>
    </source>
</evidence>
<evidence type="ECO:0000256" key="3">
    <source>
        <dbReference type="ARBA" id="ARBA00022555"/>
    </source>
</evidence>
<feature type="binding site" evidence="14">
    <location>
        <position position="82"/>
    </location>
    <ligand>
        <name>FMN</name>
        <dbReference type="ChEBI" id="CHEBI:58210"/>
    </ligand>
</feature>
<gene>
    <name evidence="16" type="primary">dusB</name>
    <name evidence="16" type="ORF">ENO08_03395</name>
</gene>
<dbReference type="GO" id="GO:0000049">
    <property type="term" value="F:tRNA binding"/>
    <property type="evidence" value="ECO:0007669"/>
    <property type="project" value="UniProtKB-KW"/>
</dbReference>
<comment type="catalytic activity">
    <reaction evidence="11">
        <text>a 5,6-dihydrouridine in tRNA + NAD(+) = a uridine in tRNA + NADH + H(+)</text>
        <dbReference type="Rhea" id="RHEA:54452"/>
        <dbReference type="Rhea" id="RHEA-COMP:13339"/>
        <dbReference type="Rhea" id="RHEA-COMP:13887"/>
        <dbReference type="ChEBI" id="CHEBI:15378"/>
        <dbReference type="ChEBI" id="CHEBI:57540"/>
        <dbReference type="ChEBI" id="CHEBI:57945"/>
        <dbReference type="ChEBI" id="CHEBI:65315"/>
        <dbReference type="ChEBI" id="CHEBI:74443"/>
    </reaction>
</comment>
<dbReference type="AlphaFoldDB" id="A0A7V2AUK3"/>
<dbReference type="PANTHER" id="PTHR45846:SF1">
    <property type="entry name" value="TRNA-DIHYDROURIDINE(47) SYNTHASE [NAD(P)(+)]-LIKE"/>
    <property type="match status" value="1"/>
</dbReference>
<comment type="cofactor">
    <cofactor evidence="1 12 14">
        <name>FMN</name>
        <dbReference type="ChEBI" id="CHEBI:58210"/>
    </cofactor>
</comment>
<protein>
    <recommendedName>
        <fullName evidence="12">tRNA-dihydrouridine synthase</fullName>
        <ecNumber evidence="12">1.3.1.-</ecNumber>
    </recommendedName>
</protein>
<dbReference type="GO" id="GO:0017150">
    <property type="term" value="F:tRNA dihydrouridine synthase activity"/>
    <property type="evidence" value="ECO:0007669"/>
    <property type="project" value="InterPro"/>
</dbReference>
<evidence type="ECO:0000256" key="5">
    <source>
        <dbReference type="ARBA" id="ARBA00022643"/>
    </source>
</evidence>
<accession>A0A7V2AUK3</accession>
<name>A0A7V2AUK3_UNCEI</name>
<keyword evidence="14" id="KW-0547">Nucleotide-binding</keyword>
<dbReference type="Gene3D" id="1.10.1200.80">
    <property type="entry name" value="Putative flavin oxidoreducatase, domain 2"/>
    <property type="match status" value="1"/>
</dbReference>
<dbReference type="InterPro" id="IPR013785">
    <property type="entry name" value="Aldolase_TIM"/>
</dbReference>
<dbReference type="EC" id="1.3.1.-" evidence="12"/>
<dbReference type="InterPro" id="IPR024036">
    <property type="entry name" value="tRNA-dHydroUridine_Synthase_C"/>
</dbReference>
<evidence type="ECO:0000256" key="1">
    <source>
        <dbReference type="ARBA" id="ARBA00001917"/>
    </source>
</evidence>
<keyword evidence="9 12" id="KW-0560">Oxidoreductase</keyword>
<keyword evidence="4 12" id="KW-0285">Flavoprotein</keyword>
<dbReference type="InterPro" id="IPR001269">
    <property type="entry name" value="DUS_fam"/>
</dbReference>
<dbReference type="PROSITE" id="PS01136">
    <property type="entry name" value="UPF0034"/>
    <property type="match status" value="1"/>
</dbReference>
<evidence type="ECO:0000256" key="13">
    <source>
        <dbReference type="PIRSR" id="PIRSR006621-1"/>
    </source>
</evidence>
<evidence type="ECO:0000256" key="11">
    <source>
        <dbReference type="ARBA" id="ARBA00048802"/>
    </source>
</evidence>
<evidence type="ECO:0000313" key="16">
    <source>
        <dbReference type="EMBL" id="HER43484.1"/>
    </source>
</evidence>
<dbReference type="NCBIfam" id="TIGR00737">
    <property type="entry name" value="nifR3_yhdG"/>
    <property type="match status" value="1"/>
</dbReference>
<sequence>MDKGASVNASAESTQHALFRESSLCLAPLAGYTDAPFRLLCFRFGADFAVTEMVSADGLARGGGRTRRMLRRMEGEGPLGVQLFGSDPSTLADAAAIAEGGASFIDLNFGCPVKKVVRKNGGAALMRDLDLMGRICSAVAGAVRVPVTGKIRSGWSEREENYIEAGRVMEAAGLSAVTLHPRYRSQGFGGEADWRHIARLREAISIPVIANGDVRSVEDYLRIVEAAGPGIVMVGRGALGRPWIFREIKQRLGKGGGARAGPAGLSELIREHLALEIEWKGERTALLEMRKHYRWYLKGVCGIKGIRAELSRAESREEVAGLLDTMEKECGETWKRPG</sequence>
<evidence type="ECO:0000256" key="14">
    <source>
        <dbReference type="PIRSR" id="PIRSR006621-2"/>
    </source>
</evidence>
<feature type="binding site" evidence="14">
    <location>
        <position position="180"/>
    </location>
    <ligand>
        <name>FMN</name>
        <dbReference type="ChEBI" id="CHEBI:58210"/>
    </ligand>
</feature>
<organism evidence="16">
    <name type="scientific">Eiseniibacteriota bacterium</name>
    <dbReference type="NCBI Taxonomy" id="2212470"/>
    <lineage>
        <taxon>Bacteria</taxon>
        <taxon>Candidatus Eiseniibacteriota</taxon>
    </lineage>
</organism>
<keyword evidence="7" id="KW-0521">NADP</keyword>
<feature type="domain" description="DUS-like FMN-binding" evidence="15">
    <location>
        <begin position="26"/>
        <end position="324"/>
    </location>
</feature>
<dbReference type="SUPFAM" id="SSF51395">
    <property type="entry name" value="FMN-linked oxidoreductases"/>
    <property type="match status" value="1"/>
</dbReference>
<evidence type="ECO:0000256" key="2">
    <source>
        <dbReference type="ARBA" id="ARBA00002790"/>
    </source>
</evidence>
<reference evidence="16" key="1">
    <citation type="journal article" date="2020" name="mSystems">
        <title>Genome- and Community-Level Interaction Insights into Carbon Utilization and Element Cycling Functions of Hydrothermarchaeota in Hydrothermal Sediment.</title>
        <authorList>
            <person name="Zhou Z."/>
            <person name="Liu Y."/>
            <person name="Xu W."/>
            <person name="Pan J."/>
            <person name="Luo Z.H."/>
            <person name="Li M."/>
        </authorList>
    </citation>
    <scope>NUCLEOTIDE SEQUENCE [LARGE SCALE GENOMIC DNA]</scope>
    <source>
        <strain evidence="16">SpSt-1233</strain>
    </source>
</reference>
<evidence type="ECO:0000259" key="15">
    <source>
        <dbReference type="Pfam" id="PF01207"/>
    </source>
</evidence>
<dbReference type="EMBL" id="DSEC01000241">
    <property type="protein sequence ID" value="HER43484.1"/>
    <property type="molecule type" value="Genomic_DNA"/>
</dbReference>
<dbReference type="InterPro" id="IPR035587">
    <property type="entry name" value="DUS-like_FMN-bd"/>
</dbReference>